<dbReference type="NCBIfam" id="TIGR00412">
    <property type="entry name" value="redox_disulf_2"/>
    <property type="match status" value="1"/>
</dbReference>
<dbReference type="PANTHER" id="PTHR36450:SF1">
    <property type="entry name" value="THIOREDOXIN"/>
    <property type="match status" value="1"/>
</dbReference>
<organism evidence="4 5">
    <name type="scientific">Candidatus Magasanikbacteria bacterium CG_4_10_14_0_2_um_filter_33_14</name>
    <dbReference type="NCBI Taxonomy" id="1974636"/>
    <lineage>
        <taxon>Bacteria</taxon>
        <taxon>Candidatus Magasanikiibacteriota</taxon>
    </lineage>
</organism>
<protein>
    <submittedName>
        <fullName evidence="4">Redox-active disulfide protein 2</fullName>
    </submittedName>
</protein>
<dbReference type="Proteomes" id="UP000231453">
    <property type="component" value="Unassembled WGS sequence"/>
</dbReference>
<reference evidence="5" key="1">
    <citation type="submission" date="2017-09" db="EMBL/GenBank/DDBJ databases">
        <title>Depth-based differentiation of microbial function through sediment-hosted aquifers and enrichment of novel symbionts in the deep terrestrial subsurface.</title>
        <authorList>
            <person name="Probst A.J."/>
            <person name="Ladd B."/>
            <person name="Jarett J.K."/>
            <person name="Geller-Mcgrath D.E."/>
            <person name="Sieber C.M.K."/>
            <person name="Emerson J.B."/>
            <person name="Anantharaman K."/>
            <person name="Thomas B.C."/>
            <person name="Malmstrom R."/>
            <person name="Stieglmeier M."/>
            <person name="Klingl A."/>
            <person name="Woyke T."/>
            <person name="Ryan C.M."/>
            <person name="Banfield J.F."/>
        </authorList>
    </citation>
    <scope>NUCLEOTIDE SEQUENCE [LARGE SCALE GENOMIC DNA]</scope>
</reference>
<evidence type="ECO:0000313" key="5">
    <source>
        <dbReference type="Proteomes" id="UP000231453"/>
    </source>
</evidence>
<proteinExistence type="predicted"/>
<dbReference type="EMBL" id="PFPL01000004">
    <property type="protein sequence ID" value="PIZ96922.1"/>
    <property type="molecule type" value="Genomic_DNA"/>
</dbReference>
<feature type="domain" description="Thioredoxin-like fold" evidence="3">
    <location>
        <begin position="1"/>
        <end position="76"/>
    </location>
</feature>
<dbReference type="Pfam" id="PF13192">
    <property type="entry name" value="Thioredoxin_3"/>
    <property type="match status" value="1"/>
</dbReference>
<dbReference type="PANTHER" id="PTHR36450">
    <property type="entry name" value="THIOREDOXIN"/>
    <property type="match status" value="1"/>
</dbReference>
<dbReference type="PIRSF" id="PIRSF037031">
    <property type="entry name" value="Redox_disulphide_2"/>
    <property type="match status" value="1"/>
</dbReference>
<accession>A0A2M7VC20</accession>
<comment type="caution">
    <text evidence="4">The sequence shown here is derived from an EMBL/GenBank/DDBJ whole genome shotgun (WGS) entry which is preliminary data.</text>
</comment>
<feature type="disulfide bond" description="Redox-active" evidence="2">
    <location>
        <begin position="10"/>
        <end position="13"/>
    </location>
</feature>
<dbReference type="InterPro" id="IPR012336">
    <property type="entry name" value="Thioredoxin-like_fold"/>
</dbReference>
<dbReference type="SUPFAM" id="SSF52833">
    <property type="entry name" value="Thioredoxin-like"/>
    <property type="match status" value="1"/>
</dbReference>
<dbReference type="InterPro" id="IPR036249">
    <property type="entry name" value="Thioredoxin-like_sf"/>
</dbReference>
<evidence type="ECO:0000313" key="4">
    <source>
        <dbReference type="EMBL" id="PIZ96922.1"/>
    </source>
</evidence>
<keyword evidence="2" id="KW-0676">Redox-active center</keyword>
<evidence type="ECO:0000256" key="1">
    <source>
        <dbReference type="PIRSR" id="PIRSR037031-50"/>
    </source>
</evidence>
<dbReference type="Gene3D" id="3.40.30.10">
    <property type="entry name" value="Glutaredoxin"/>
    <property type="match status" value="1"/>
</dbReference>
<feature type="active site" description="Nucleophile" evidence="1">
    <location>
        <position position="13"/>
    </location>
</feature>
<name>A0A2M7VC20_9BACT</name>
<gene>
    <name evidence="4" type="ORF">COX80_00140</name>
</gene>
<dbReference type="AlphaFoldDB" id="A0A2M7VC20"/>
<keyword evidence="2" id="KW-1015">Disulfide bond</keyword>
<sequence>MLIKILGSGCPNCVRLEASVKKAVEALDLKEAIIEKITDMGLIMNYGIMSTPALVVDEQVLSYGRVPDVAEIKEILVNANQ</sequence>
<dbReference type="InterPro" id="IPR005243">
    <property type="entry name" value="THIRX-like_proc"/>
</dbReference>
<evidence type="ECO:0000259" key="3">
    <source>
        <dbReference type="Pfam" id="PF13192"/>
    </source>
</evidence>
<feature type="active site" description="Nucleophile" evidence="1">
    <location>
        <position position="10"/>
    </location>
</feature>
<evidence type="ECO:0000256" key="2">
    <source>
        <dbReference type="PIRSR" id="PIRSR037031-51"/>
    </source>
</evidence>